<dbReference type="Proteomes" id="UP001501183">
    <property type="component" value="Unassembled WGS sequence"/>
</dbReference>
<evidence type="ECO:0000313" key="3">
    <source>
        <dbReference type="Proteomes" id="UP001501183"/>
    </source>
</evidence>
<proteinExistence type="predicted"/>
<evidence type="ECO:0000313" key="2">
    <source>
        <dbReference type="EMBL" id="GAA4491039.1"/>
    </source>
</evidence>
<feature type="region of interest" description="Disordered" evidence="1">
    <location>
        <begin position="1"/>
        <end position="30"/>
    </location>
</feature>
<reference evidence="3" key="1">
    <citation type="journal article" date="2019" name="Int. J. Syst. Evol. Microbiol.">
        <title>The Global Catalogue of Microorganisms (GCM) 10K type strain sequencing project: providing services to taxonomists for standard genome sequencing and annotation.</title>
        <authorList>
            <consortium name="The Broad Institute Genomics Platform"/>
            <consortium name="The Broad Institute Genome Sequencing Center for Infectious Disease"/>
            <person name="Wu L."/>
            <person name="Ma J."/>
        </authorList>
    </citation>
    <scope>NUCLEOTIDE SEQUENCE [LARGE SCALE GENOMIC DNA]</scope>
    <source>
        <strain evidence="3">JCM 32206</strain>
    </source>
</reference>
<keyword evidence="3" id="KW-1185">Reference proteome</keyword>
<sequence>MPNEEPMTQERREAFWRQHGWSPELPEDQRKKIEDYWSDTEIQEAEALGF</sequence>
<dbReference type="EMBL" id="BAABFB010000078">
    <property type="protein sequence ID" value="GAA4491039.1"/>
    <property type="molecule type" value="Genomic_DNA"/>
</dbReference>
<name>A0ABP8PR90_9NOCA</name>
<evidence type="ECO:0000256" key="1">
    <source>
        <dbReference type="SAM" id="MobiDB-lite"/>
    </source>
</evidence>
<dbReference type="RefSeq" id="WP_345353371.1">
    <property type="nucleotide sequence ID" value="NZ_BAABFB010000078.1"/>
</dbReference>
<organism evidence="2 3">
    <name type="scientific">Rhodococcus olei</name>
    <dbReference type="NCBI Taxonomy" id="2161675"/>
    <lineage>
        <taxon>Bacteria</taxon>
        <taxon>Bacillati</taxon>
        <taxon>Actinomycetota</taxon>
        <taxon>Actinomycetes</taxon>
        <taxon>Mycobacteriales</taxon>
        <taxon>Nocardiaceae</taxon>
        <taxon>Rhodococcus</taxon>
    </lineage>
</organism>
<gene>
    <name evidence="2" type="ORF">GCM10023094_55230</name>
</gene>
<protein>
    <submittedName>
        <fullName evidence="2">Uncharacterized protein</fullName>
    </submittedName>
</protein>
<accession>A0ABP8PR90</accession>
<comment type="caution">
    <text evidence="2">The sequence shown here is derived from an EMBL/GenBank/DDBJ whole genome shotgun (WGS) entry which is preliminary data.</text>
</comment>